<dbReference type="InterPro" id="IPR001608">
    <property type="entry name" value="Ala_racemase_N"/>
</dbReference>
<evidence type="ECO:0000256" key="4">
    <source>
        <dbReference type="RuleBase" id="RU004514"/>
    </source>
</evidence>
<feature type="domain" description="Alanine racemase N-terminal" evidence="5">
    <location>
        <begin position="9"/>
        <end position="210"/>
    </location>
</feature>
<comment type="similarity">
    <text evidence="2 4">Belongs to the pyridoxal phosphate-binding protein YggS/PROSC family.</text>
</comment>
<dbReference type="HAMAP" id="MF_02087">
    <property type="entry name" value="PLP_homeostasis"/>
    <property type="match status" value="1"/>
</dbReference>
<keyword evidence="1 2" id="KW-0663">Pyridoxal phosphate</keyword>
<comment type="caution">
    <text evidence="6">The sequence shown here is derived from an EMBL/GenBank/DDBJ whole genome shotgun (WGS) entry which is preliminary data.</text>
</comment>
<name>A0A2I1N9B8_9BACT</name>
<evidence type="ECO:0000259" key="5">
    <source>
        <dbReference type="Pfam" id="PF01168"/>
    </source>
</evidence>
<dbReference type="AlphaFoldDB" id="A0A2I1N9B8"/>
<dbReference type="RefSeq" id="WP_101637382.1">
    <property type="nucleotide sequence ID" value="NZ_PKHU01000005.1"/>
</dbReference>
<reference evidence="6 7" key="1">
    <citation type="submission" date="2017-12" db="EMBL/GenBank/DDBJ databases">
        <title>Phylogenetic diversity of female urinary microbiome.</title>
        <authorList>
            <person name="Thomas-White K."/>
            <person name="Wolfe A.J."/>
        </authorList>
    </citation>
    <scope>NUCLEOTIDE SEQUENCE [LARGE SCALE GENOMIC DNA]</scope>
    <source>
        <strain evidence="6 7">UMB0112</strain>
    </source>
</reference>
<protein>
    <recommendedName>
        <fullName evidence="2">Pyridoxal phosphate homeostasis protein</fullName>
        <shortName evidence="2">PLP homeostasis protein</shortName>
    </recommendedName>
</protein>
<dbReference type="Pfam" id="PF01168">
    <property type="entry name" value="Ala_racemase_N"/>
    <property type="match status" value="1"/>
</dbReference>
<proteinExistence type="inferred from homology"/>
<dbReference type="PANTHER" id="PTHR10146:SF14">
    <property type="entry name" value="PYRIDOXAL PHOSPHATE HOMEOSTASIS PROTEIN"/>
    <property type="match status" value="1"/>
</dbReference>
<dbReference type="InterPro" id="IPR029066">
    <property type="entry name" value="PLP-binding_barrel"/>
</dbReference>
<dbReference type="InterPro" id="IPR011078">
    <property type="entry name" value="PyrdxlP_homeostasis"/>
</dbReference>
<dbReference type="FunFam" id="3.20.20.10:FF:000018">
    <property type="entry name" value="Pyridoxal phosphate homeostasis protein"/>
    <property type="match status" value="1"/>
</dbReference>
<dbReference type="NCBIfam" id="TIGR00044">
    <property type="entry name" value="YggS family pyridoxal phosphate-dependent enzyme"/>
    <property type="match status" value="1"/>
</dbReference>
<dbReference type="PROSITE" id="PS01211">
    <property type="entry name" value="UPF0001"/>
    <property type="match status" value="1"/>
</dbReference>
<dbReference type="PANTHER" id="PTHR10146">
    <property type="entry name" value="PROLINE SYNTHETASE CO-TRANSCRIBED BACTERIAL HOMOLOG PROTEIN"/>
    <property type="match status" value="1"/>
</dbReference>
<gene>
    <name evidence="6" type="ORF">CYJ41_05990</name>
</gene>
<evidence type="ECO:0000256" key="1">
    <source>
        <dbReference type="ARBA" id="ARBA00022898"/>
    </source>
</evidence>
<evidence type="ECO:0000256" key="3">
    <source>
        <dbReference type="PIRSR" id="PIRSR004848-1"/>
    </source>
</evidence>
<dbReference type="CDD" id="cd00635">
    <property type="entry name" value="PLPDE_III_YBL036c_like"/>
    <property type="match status" value="1"/>
</dbReference>
<evidence type="ECO:0000256" key="2">
    <source>
        <dbReference type="HAMAP-Rule" id="MF_02087"/>
    </source>
</evidence>
<dbReference type="Gene3D" id="3.20.20.10">
    <property type="entry name" value="Alanine racemase"/>
    <property type="match status" value="1"/>
</dbReference>
<dbReference type="PIRSF" id="PIRSF004848">
    <property type="entry name" value="YBL036c_PLPDEIII"/>
    <property type="match status" value="1"/>
</dbReference>
<feature type="modified residue" description="N6-(pyridoxal phosphate)lysine" evidence="2 3">
    <location>
        <position position="26"/>
    </location>
</feature>
<accession>A0A2I1N9B8</accession>
<dbReference type="GO" id="GO:0030170">
    <property type="term" value="F:pyridoxal phosphate binding"/>
    <property type="evidence" value="ECO:0007669"/>
    <property type="project" value="UniProtKB-UniRule"/>
</dbReference>
<dbReference type="Proteomes" id="UP000234639">
    <property type="component" value="Unassembled WGS sequence"/>
</dbReference>
<dbReference type="SUPFAM" id="SSF51419">
    <property type="entry name" value="PLP-binding barrel"/>
    <property type="match status" value="1"/>
</dbReference>
<organism evidence="6 7">
    <name type="scientific">Campylobacter ureolyticus</name>
    <dbReference type="NCBI Taxonomy" id="827"/>
    <lineage>
        <taxon>Bacteria</taxon>
        <taxon>Pseudomonadati</taxon>
        <taxon>Campylobacterota</taxon>
        <taxon>Epsilonproteobacteria</taxon>
        <taxon>Campylobacterales</taxon>
        <taxon>Campylobacteraceae</taxon>
        <taxon>Campylobacter</taxon>
    </lineage>
</organism>
<comment type="cofactor">
    <cofactor evidence="3">
        <name>pyridoxal 5'-phosphate</name>
        <dbReference type="ChEBI" id="CHEBI:597326"/>
    </cofactor>
</comment>
<evidence type="ECO:0000313" key="6">
    <source>
        <dbReference type="EMBL" id="PKZ28980.1"/>
    </source>
</evidence>
<evidence type="ECO:0000313" key="7">
    <source>
        <dbReference type="Proteomes" id="UP000234639"/>
    </source>
</evidence>
<sequence>MNLNKLLNEINELSNGRKVGLVAVSKYVGSKEIKELFNKGQMSFGENRVQDLVKKSDELKELNLNWHFIGTLQTNKINALLQIRPTLWQSCNSIKLAQAVDKRLDYKLDTLLEINVADEDSKTGLDLALAIESYCAIKESCKNLNLKGIMCIGAHSDDELEVAKSFEKAYVIYESLQNQGAEICSMGMSSDYKIAIKCGSNMIRIGSLLFK</sequence>
<comment type="function">
    <text evidence="2">Pyridoxal 5'-phosphate (PLP)-binding protein, which is involved in PLP homeostasis.</text>
</comment>
<dbReference type="EMBL" id="PKHU01000005">
    <property type="protein sequence ID" value="PKZ28980.1"/>
    <property type="molecule type" value="Genomic_DNA"/>
</dbReference>